<evidence type="ECO:0000313" key="2">
    <source>
        <dbReference type="EMBL" id="CEM11481.1"/>
    </source>
</evidence>
<dbReference type="VEuPathDB" id="CryptoDB:Cvel_3255"/>
<dbReference type="EMBL" id="CDMZ01000308">
    <property type="protein sequence ID" value="CEM11481.1"/>
    <property type="molecule type" value="Genomic_DNA"/>
</dbReference>
<dbReference type="AlphaFoldDB" id="A0A0G4FEQ6"/>
<protein>
    <submittedName>
        <fullName evidence="2">Uncharacterized protein</fullName>
    </submittedName>
</protein>
<accession>A0A0G4FEQ6</accession>
<gene>
    <name evidence="2" type="ORF">Cvel_3255</name>
</gene>
<feature type="region of interest" description="Disordered" evidence="1">
    <location>
        <begin position="59"/>
        <end position="83"/>
    </location>
</feature>
<organism evidence="2">
    <name type="scientific">Chromera velia CCMP2878</name>
    <dbReference type="NCBI Taxonomy" id="1169474"/>
    <lineage>
        <taxon>Eukaryota</taxon>
        <taxon>Sar</taxon>
        <taxon>Alveolata</taxon>
        <taxon>Colpodellida</taxon>
        <taxon>Chromeraceae</taxon>
        <taxon>Chromera</taxon>
    </lineage>
</organism>
<name>A0A0G4FEQ6_9ALVE</name>
<feature type="non-terminal residue" evidence="2">
    <location>
        <position position="105"/>
    </location>
</feature>
<sequence length="105" mass="10794">MHVISAEETPETSGTCRMTDLGSDFPVITKIVGGLQHFCAVGKHQNVGSSVTPRRAKCWGRGTEGQLRPGGSGNAGMSSSSIGDSLPFALENAGSAVDEDDTAVT</sequence>
<reference evidence="2" key="1">
    <citation type="submission" date="2014-11" db="EMBL/GenBank/DDBJ databases">
        <authorList>
            <person name="Otto D Thomas"/>
            <person name="Naeem Raeece"/>
        </authorList>
    </citation>
    <scope>NUCLEOTIDE SEQUENCE</scope>
</reference>
<proteinExistence type="predicted"/>
<evidence type="ECO:0000256" key="1">
    <source>
        <dbReference type="SAM" id="MobiDB-lite"/>
    </source>
</evidence>